<keyword evidence="4" id="KW-1185">Reference proteome</keyword>
<dbReference type="InterPro" id="IPR043127">
    <property type="entry name" value="Sec-1-like_dom3a"/>
</dbReference>
<dbReference type="AlphaFoldDB" id="A0A9P7AFB0"/>
<evidence type="ECO:0000313" key="3">
    <source>
        <dbReference type="EMBL" id="KAG1788230.1"/>
    </source>
</evidence>
<dbReference type="Gene3D" id="1.25.40.60">
    <property type="match status" value="1"/>
</dbReference>
<dbReference type="SUPFAM" id="SSF56815">
    <property type="entry name" value="Sec1/munc18-like (SM) proteins"/>
    <property type="match status" value="1"/>
</dbReference>
<evidence type="ECO:0000256" key="1">
    <source>
        <dbReference type="ARBA" id="ARBA00009884"/>
    </source>
</evidence>
<dbReference type="EMBL" id="JABBWE010000070">
    <property type="protein sequence ID" value="KAG1788230.1"/>
    <property type="molecule type" value="Genomic_DNA"/>
</dbReference>
<sequence length="750" mass="84587">MASLVTAVRSTSANVHITIAELLQAIRSVNPPGRWKILVVDEHSQKLLGSVLKQFDILEENVTLIESISSHREPQQFEAVYLLMPTTQNVNRIIKDFSDGRQQYLGAHLFFVDGLSETLFEHLTTSPAEPHLKGLQDLFVNFWATEAQTFSLQSPGLFFNTYSPPRNEAAFKSARLKLEEELRFVSKTIANVCITLNEFPYVRYYMPTHHTPLGPLKPNDQTRAPPPPEGSGRWRTNLARGDAARAYEVADTDFVTKLLAFMIQQNLDEYRRVNPEFPKASDPPRPRGTLIITDRSMDTVAPFIHEFTYQAMCNDLLQIDDGTKYMYKFQSSVGSYEDKIATLSDADSVWTTVRHMHMREAIDKLMADFNKFMEENAGFKGEGAASLNDMKDMLANLPQYQEQREKFSLHLNMAQDCMNLFEKHKLPLVANVEQCCATGLTAEGKTPKTLVEEMVPLLDSQEVINANKVRMVALYIQHRDGVPDEDRRRLYQHARLSMTDQDAVNSLVHLGVRISRGPSDKDTKKKLKQKTSSDDEYELSRYRPLLRTVIEEHSANKLDPTLFPYVKDSPIVLSPAVSLKQTTPQTTSLRSAKPSWHKAVRPNALAESKQRVIVFVVGGMTYSEIREAYSLSTLLNKDIYIGSTHAITPRNFIDDLKVVEIAGVGSRAVPNGVSLAVAHNSYQEYYDEKYFTPDPPVPQRPTLAVPKDSKHSASKLTKTPSSYSTSSASLVGSGTVEKEEKKKKKGLFRF</sequence>
<dbReference type="PIRSF" id="PIRSF005715">
    <property type="entry name" value="VPS45_Sec1"/>
    <property type="match status" value="1"/>
</dbReference>
<comment type="caution">
    <text evidence="3">The sequence shown here is derived from an EMBL/GenBank/DDBJ whole genome shotgun (WGS) entry which is preliminary data.</text>
</comment>
<proteinExistence type="inferred from homology"/>
<evidence type="ECO:0000256" key="2">
    <source>
        <dbReference type="SAM" id="MobiDB-lite"/>
    </source>
</evidence>
<feature type="region of interest" description="Disordered" evidence="2">
    <location>
        <begin position="690"/>
        <end position="750"/>
    </location>
</feature>
<dbReference type="GO" id="GO:0016192">
    <property type="term" value="P:vesicle-mediated transport"/>
    <property type="evidence" value="ECO:0007669"/>
    <property type="project" value="InterPro"/>
</dbReference>
<dbReference type="InterPro" id="IPR027482">
    <property type="entry name" value="Sec1-like_dom2"/>
</dbReference>
<name>A0A9P7AFB0_9AGAM</name>
<dbReference type="InterPro" id="IPR001619">
    <property type="entry name" value="Sec1-like"/>
</dbReference>
<feature type="compositionally biased region" description="Low complexity" evidence="2">
    <location>
        <begin position="714"/>
        <end position="735"/>
    </location>
</feature>
<feature type="region of interest" description="Disordered" evidence="2">
    <location>
        <begin position="212"/>
        <end position="233"/>
    </location>
</feature>
<organism evidence="3 4">
    <name type="scientific">Suillus plorans</name>
    <dbReference type="NCBI Taxonomy" id="116603"/>
    <lineage>
        <taxon>Eukaryota</taxon>
        <taxon>Fungi</taxon>
        <taxon>Dikarya</taxon>
        <taxon>Basidiomycota</taxon>
        <taxon>Agaricomycotina</taxon>
        <taxon>Agaricomycetes</taxon>
        <taxon>Agaricomycetidae</taxon>
        <taxon>Boletales</taxon>
        <taxon>Suillineae</taxon>
        <taxon>Suillaceae</taxon>
        <taxon>Suillus</taxon>
    </lineage>
</organism>
<dbReference type="Proteomes" id="UP000719766">
    <property type="component" value="Unassembled WGS sequence"/>
</dbReference>
<dbReference type="InterPro" id="IPR043154">
    <property type="entry name" value="Sec-1-like_dom1"/>
</dbReference>
<gene>
    <name evidence="3" type="ORF">HD556DRAFT_1434103</name>
</gene>
<dbReference type="Pfam" id="PF00995">
    <property type="entry name" value="Sec1"/>
    <property type="match status" value="1"/>
</dbReference>
<dbReference type="OrthoDB" id="2228at2759"/>
<dbReference type="RefSeq" id="XP_041155503.1">
    <property type="nucleotide sequence ID" value="XM_041305290.1"/>
</dbReference>
<feature type="region of interest" description="Disordered" evidence="2">
    <location>
        <begin position="514"/>
        <end position="535"/>
    </location>
</feature>
<feature type="compositionally biased region" description="Basic residues" evidence="2">
    <location>
        <begin position="741"/>
        <end position="750"/>
    </location>
</feature>
<dbReference type="GeneID" id="64599054"/>
<protein>
    <submittedName>
        <fullName evidence="3">Sec1-like protein</fullName>
    </submittedName>
</protein>
<dbReference type="InterPro" id="IPR036045">
    <property type="entry name" value="Sec1-like_sf"/>
</dbReference>
<dbReference type="Gene3D" id="3.40.50.2060">
    <property type="match status" value="1"/>
</dbReference>
<dbReference type="PANTHER" id="PTHR11679">
    <property type="entry name" value="VESICLE PROTEIN SORTING-ASSOCIATED"/>
    <property type="match status" value="1"/>
</dbReference>
<dbReference type="Gene3D" id="3.90.830.10">
    <property type="entry name" value="Syntaxin Binding Protein 1, Chain A, domain 2"/>
    <property type="match status" value="1"/>
</dbReference>
<comment type="similarity">
    <text evidence="1">Belongs to the STXBP/unc-18/SEC1 family.</text>
</comment>
<evidence type="ECO:0000313" key="4">
    <source>
        <dbReference type="Proteomes" id="UP000719766"/>
    </source>
</evidence>
<dbReference type="Gene3D" id="3.40.50.1910">
    <property type="match status" value="2"/>
</dbReference>
<reference evidence="3" key="1">
    <citation type="journal article" date="2020" name="New Phytol.">
        <title>Comparative genomics reveals dynamic genome evolution in host specialist ectomycorrhizal fungi.</title>
        <authorList>
            <person name="Lofgren L.A."/>
            <person name="Nguyen N.H."/>
            <person name="Vilgalys R."/>
            <person name="Ruytinx J."/>
            <person name="Liao H.L."/>
            <person name="Branco S."/>
            <person name="Kuo A."/>
            <person name="LaButti K."/>
            <person name="Lipzen A."/>
            <person name="Andreopoulos W."/>
            <person name="Pangilinan J."/>
            <person name="Riley R."/>
            <person name="Hundley H."/>
            <person name="Na H."/>
            <person name="Barry K."/>
            <person name="Grigoriev I.V."/>
            <person name="Stajich J.E."/>
            <person name="Kennedy P.G."/>
        </authorList>
    </citation>
    <scope>NUCLEOTIDE SEQUENCE</scope>
    <source>
        <strain evidence="3">S12</strain>
    </source>
</reference>
<accession>A0A9P7AFB0</accession>